<evidence type="ECO:0000313" key="1">
    <source>
        <dbReference type="EMBL" id="KAF2262141.1"/>
    </source>
</evidence>
<accession>A0A9P4K4X8</accession>
<gene>
    <name evidence="1" type="ORF">CC78DRAFT_535026</name>
</gene>
<name>A0A9P4K4X8_9PLEO</name>
<dbReference type="AlphaFoldDB" id="A0A9P4K4X8"/>
<feature type="non-terminal residue" evidence="1">
    <location>
        <position position="159"/>
    </location>
</feature>
<dbReference type="Proteomes" id="UP000800093">
    <property type="component" value="Unassembled WGS sequence"/>
</dbReference>
<organism evidence="1 2">
    <name type="scientific">Lojkania enalia</name>
    <dbReference type="NCBI Taxonomy" id="147567"/>
    <lineage>
        <taxon>Eukaryota</taxon>
        <taxon>Fungi</taxon>
        <taxon>Dikarya</taxon>
        <taxon>Ascomycota</taxon>
        <taxon>Pezizomycotina</taxon>
        <taxon>Dothideomycetes</taxon>
        <taxon>Pleosporomycetidae</taxon>
        <taxon>Pleosporales</taxon>
        <taxon>Pleosporales incertae sedis</taxon>
        <taxon>Lojkania</taxon>
    </lineage>
</organism>
<proteinExistence type="predicted"/>
<dbReference type="EMBL" id="ML986644">
    <property type="protein sequence ID" value="KAF2262141.1"/>
    <property type="molecule type" value="Genomic_DNA"/>
</dbReference>
<comment type="caution">
    <text evidence="1">The sequence shown here is derived from an EMBL/GenBank/DDBJ whole genome shotgun (WGS) entry which is preliminary data.</text>
</comment>
<keyword evidence="2" id="KW-1185">Reference proteome</keyword>
<protein>
    <submittedName>
        <fullName evidence="1">Uncharacterized protein</fullName>
    </submittedName>
</protein>
<sequence>MPLGVPDLRISATLSSIGFNVMGLRYRVWFKATGSLACGRLNLCFVDGELLRRLGFEELDRRAEAKRVELTVIVQGLLVDAGETNGASISSKRVWSTQTHVRMIEALSSWHYMYCGAFSEDDGCPGCPLYSVMVQRMWWLVMIMVRSGLVRGLVVGYEM</sequence>
<reference evidence="2" key="1">
    <citation type="journal article" date="2020" name="Stud. Mycol.">
        <title>101 Dothideomycetes genomes: A test case for predicting lifestyles and emergence of pathogens.</title>
        <authorList>
            <person name="Haridas S."/>
            <person name="Albert R."/>
            <person name="Binder M."/>
            <person name="Bloem J."/>
            <person name="LaButti K."/>
            <person name="Salamov A."/>
            <person name="Andreopoulos B."/>
            <person name="Baker S."/>
            <person name="Barry K."/>
            <person name="Bills G."/>
            <person name="Bluhm B."/>
            <person name="Cannon C."/>
            <person name="Castanera R."/>
            <person name="Culley D."/>
            <person name="Daum C."/>
            <person name="Ezra D."/>
            <person name="Gonzalez J."/>
            <person name="Henrissat B."/>
            <person name="Kuo A."/>
            <person name="Liang C."/>
            <person name="Lipzen A."/>
            <person name="Lutzoni F."/>
            <person name="Magnuson J."/>
            <person name="Mondo S."/>
            <person name="Nolan M."/>
            <person name="Ohm R."/>
            <person name="Pangilinan J."/>
            <person name="Park H.-J."/>
            <person name="Ramirez L."/>
            <person name="Alfaro M."/>
            <person name="Sun H."/>
            <person name="Tritt A."/>
            <person name="Yoshinaga Y."/>
            <person name="Zwiers L.-H."/>
            <person name="Turgeon B."/>
            <person name="Goodwin S."/>
            <person name="Spatafora J."/>
            <person name="Crous P."/>
            <person name="Grigoriev I."/>
        </authorList>
    </citation>
    <scope>NUCLEOTIDE SEQUENCE [LARGE SCALE GENOMIC DNA]</scope>
    <source>
        <strain evidence="2">CBS 304.66</strain>
    </source>
</reference>
<evidence type="ECO:0000313" key="2">
    <source>
        <dbReference type="Proteomes" id="UP000800093"/>
    </source>
</evidence>